<evidence type="ECO:0000313" key="3">
    <source>
        <dbReference type="Proteomes" id="UP000266340"/>
    </source>
</evidence>
<dbReference type="InterPro" id="IPR017598">
    <property type="entry name" value="SulphurTrfase_DndC"/>
</dbReference>
<keyword evidence="3" id="KW-1185">Reference proteome</keyword>
<name>A0A398CHQ1_9BACL</name>
<organism evidence="2 3">
    <name type="scientific">Cohnella faecalis</name>
    <dbReference type="NCBI Taxonomy" id="2315694"/>
    <lineage>
        <taxon>Bacteria</taxon>
        <taxon>Bacillati</taxon>
        <taxon>Bacillota</taxon>
        <taxon>Bacilli</taxon>
        <taxon>Bacillales</taxon>
        <taxon>Paenibacillaceae</taxon>
        <taxon>Cohnella</taxon>
    </lineage>
</organism>
<sequence>MSTGKLTREIIDNITAQIQRLYLEDTIPWVVGYSGGKDSSATLQLVWYAISKLPVESRHKTIHVISTDTLVESPVMSMWVILSHEKIKAAADEQQMPIVPHRLTPEIKDSFWVNLIGKGYPAPRITFRWCTSRLKIQPSNIFITNVVATHGEAIVVLGTRKAESANRASNMSFYENKRMRDGLSPNASLPNSLIFTPIEDWSDDNVWTFLMQYPNPWGFSNKELLTMYRGATADNDCPLVVDSSTPSCGNSRFGCWVCTLVSEDKSMKAMIQNDSEKSWMTPMLELRNELGKTDSSGKINDRDKRDFRKMHGNILLHNGQAVHGPYTKVWREYWLTRLLEVEIEVQQKGPEEFRKIKLISDDELREIRRIWVLNKHEFDDSLPRIYEKVTGNSYNYLNDIYRKPLGHDEWNLLKEICEGDELFFQLQTSLLDIEQQNYGYSVRKGLLDQLQNEIKKAFYTDEEDALEYKKQRENQKIELEKQLDFDHLLLSSYE</sequence>
<dbReference type="InterPro" id="IPR014729">
    <property type="entry name" value="Rossmann-like_a/b/a_fold"/>
</dbReference>
<dbReference type="PANTHER" id="PTHR43196:SF2">
    <property type="entry name" value="PHOSPHOADENOSINE PHOSPHOSULFATE REDUCTASE"/>
    <property type="match status" value="1"/>
</dbReference>
<comment type="caution">
    <text evidence="2">The sequence shown here is derived from an EMBL/GenBank/DDBJ whole genome shotgun (WGS) entry which is preliminary data.</text>
</comment>
<protein>
    <submittedName>
        <fullName evidence="2">DNA phosphorothioation system sulfurtransferase DndC</fullName>
    </submittedName>
</protein>
<dbReference type="NCBIfam" id="TIGR03183">
    <property type="entry name" value="DNA_S_dndC"/>
    <property type="match status" value="1"/>
</dbReference>
<reference evidence="2 3" key="1">
    <citation type="submission" date="2018-09" db="EMBL/GenBank/DDBJ databases">
        <title>Cohnella cavernae sp. nov., isolated from a karst cave.</title>
        <authorList>
            <person name="Zhu H."/>
        </authorList>
    </citation>
    <scope>NUCLEOTIDE SEQUENCE [LARGE SCALE GENOMIC DNA]</scope>
    <source>
        <strain evidence="2 3">K2E09-144</strain>
    </source>
</reference>
<dbReference type="OrthoDB" id="9774475at2"/>
<dbReference type="SUPFAM" id="SSF52402">
    <property type="entry name" value="Adenine nucleotide alpha hydrolases-like"/>
    <property type="match status" value="1"/>
</dbReference>
<dbReference type="EMBL" id="QXJM01000040">
    <property type="protein sequence ID" value="RIE01532.1"/>
    <property type="molecule type" value="Genomic_DNA"/>
</dbReference>
<dbReference type="InterPro" id="IPR050128">
    <property type="entry name" value="Sulfate_adenylyltrnsfr_sub2"/>
</dbReference>
<dbReference type="RefSeq" id="WP_119151785.1">
    <property type="nucleotide sequence ID" value="NZ_JBHSOV010000040.1"/>
</dbReference>
<gene>
    <name evidence="2" type="primary">dndC</name>
    <name evidence="2" type="ORF">D3H35_24580</name>
</gene>
<dbReference type="GO" id="GO:0016740">
    <property type="term" value="F:transferase activity"/>
    <property type="evidence" value="ECO:0007669"/>
    <property type="project" value="UniProtKB-KW"/>
</dbReference>
<evidence type="ECO:0000259" key="1">
    <source>
        <dbReference type="Pfam" id="PF01507"/>
    </source>
</evidence>
<proteinExistence type="predicted"/>
<dbReference type="Gene3D" id="3.40.50.620">
    <property type="entry name" value="HUPs"/>
    <property type="match status" value="1"/>
</dbReference>
<keyword evidence="2" id="KW-0808">Transferase</keyword>
<evidence type="ECO:0000313" key="2">
    <source>
        <dbReference type="EMBL" id="RIE01532.1"/>
    </source>
</evidence>
<dbReference type="PANTHER" id="PTHR43196">
    <property type="entry name" value="SULFATE ADENYLYLTRANSFERASE SUBUNIT 2"/>
    <property type="match status" value="1"/>
</dbReference>
<feature type="domain" description="Phosphoadenosine phosphosulphate reductase" evidence="1">
    <location>
        <begin position="30"/>
        <end position="212"/>
    </location>
</feature>
<dbReference type="NCBIfam" id="NF005316">
    <property type="entry name" value="PRK06850.1"/>
    <property type="match status" value="1"/>
</dbReference>
<dbReference type="InterPro" id="IPR002500">
    <property type="entry name" value="PAPS_reduct_dom"/>
</dbReference>
<accession>A0A398CHQ1</accession>
<dbReference type="Proteomes" id="UP000266340">
    <property type="component" value="Unassembled WGS sequence"/>
</dbReference>
<dbReference type="Pfam" id="PF01507">
    <property type="entry name" value="PAPS_reduct"/>
    <property type="match status" value="1"/>
</dbReference>
<dbReference type="AlphaFoldDB" id="A0A398CHQ1"/>